<dbReference type="CDD" id="cd20736">
    <property type="entry name" value="PoNe_Nuclease"/>
    <property type="match status" value="1"/>
</dbReference>
<dbReference type="OrthoDB" id="9802516at2"/>
<dbReference type="Pfam" id="PF02021">
    <property type="entry name" value="UPF0102"/>
    <property type="match status" value="1"/>
</dbReference>
<proteinExistence type="inferred from homology"/>
<evidence type="ECO:0000256" key="2">
    <source>
        <dbReference type="HAMAP-Rule" id="MF_00048"/>
    </source>
</evidence>
<dbReference type="KEGG" id="psl:Psta_2264"/>
<reference evidence="3 4" key="1">
    <citation type="journal article" date="2009" name="Stand. Genomic Sci.">
        <title>Complete genome sequence of Pirellula staleyi type strain (ATCC 27377).</title>
        <authorList>
            <person name="Clum A."/>
            <person name="Tindall B.J."/>
            <person name="Sikorski J."/>
            <person name="Ivanova N."/>
            <person name="Mavrommatis K."/>
            <person name="Lucas S."/>
            <person name="Glavina del Rio T."/>
            <person name="Nolan M."/>
            <person name="Chen F."/>
            <person name="Tice H."/>
            <person name="Pitluck S."/>
            <person name="Cheng J.F."/>
            <person name="Chertkov O."/>
            <person name="Brettin T."/>
            <person name="Han C."/>
            <person name="Detter J.C."/>
            <person name="Kuske C."/>
            <person name="Bruce D."/>
            <person name="Goodwin L."/>
            <person name="Ovchinikova G."/>
            <person name="Pati A."/>
            <person name="Mikhailova N."/>
            <person name="Chen A."/>
            <person name="Palaniappan K."/>
            <person name="Land M."/>
            <person name="Hauser L."/>
            <person name="Chang Y.J."/>
            <person name="Jeffries C.D."/>
            <person name="Chain P."/>
            <person name="Rohde M."/>
            <person name="Goker M."/>
            <person name="Bristow J."/>
            <person name="Eisen J.A."/>
            <person name="Markowitz V."/>
            <person name="Hugenholtz P."/>
            <person name="Kyrpides N.C."/>
            <person name="Klenk H.P."/>
            <person name="Lapidus A."/>
        </authorList>
    </citation>
    <scope>NUCLEOTIDE SEQUENCE [LARGE SCALE GENOMIC DNA]</scope>
    <source>
        <strain evidence="4">ATCC 27377 / DSM 6068 / ICPB 4128</strain>
    </source>
</reference>
<dbReference type="SUPFAM" id="SSF52980">
    <property type="entry name" value="Restriction endonuclease-like"/>
    <property type="match status" value="1"/>
</dbReference>
<dbReference type="InterPro" id="IPR011856">
    <property type="entry name" value="tRNA_endonuc-like_dom_sf"/>
</dbReference>
<dbReference type="Gene3D" id="3.40.1350.10">
    <property type="match status" value="1"/>
</dbReference>
<dbReference type="PANTHER" id="PTHR34039:SF1">
    <property type="entry name" value="UPF0102 PROTEIN YRAN"/>
    <property type="match status" value="1"/>
</dbReference>
<evidence type="ECO:0000313" key="3">
    <source>
        <dbReference type="EMBL" id="ADB16934.1"/>
    </source>
</evidence>
<dbReference type="PANTHER" id="PTHR34039">
    <property type="entry name" value="UPF0102 PROTEIN YRAN"/>
    <property type="match status" value="1"/>
</dbReference>
<dbReference type="EMBL" id="CP001848">
    <property type="protein sequence ID" value="ADB16934.1"/>
    <property type="molecule type" value="Genomic_DNA"/>
</dbReference>
<dbReference type="InterPro" id="IPR011335">
    <property type="entry name" value="Restrct_endonuc-II-like"/>
</dbReference>
<dbReference type="eggNOG" id="COG0792">
    <property type="taxonomic scope" value="Bacteria"/>
</dbReference>
<dbReference type="AlphaFoldDB" id="D2R2U4"/>
<accession>D2R2U4</accession>
<evidence type="ECO:0000256" key="1">
    <source>
        <dbReference type="ARBA" id="ARBA00006738"/>
    </source>
</evidence>
<comment type="similarity">
    <text evidence="1 2">Belongs to the UPF0102 family.</text>
</comment>
<protein>
    <recommendedName>
        <fullName evidence="2">UPF0102 protein Psta_2264</fullName>
    </recommendedName>
</protein>
<sequence length="150" mass="17527">MAKRVNFPRRWWRTVRRWTASLLQPKSLGRRGEDAAALFLRARGYWIVARSYRTSLGEIDLVAVDGRTIVFVEVKTRVRSDHGQPFDAVHPDKQRRLTRLAAAYLKRHDLTRYASRFDIVSILWPGGRKQPLIEHLQHAFEARESRHTVG</sequence>
<evidence type="ECO:0000313" key="4">
    <source>
        <dbReference type="Proteomes" id="UP000001887"/>
    </source>
</evidence>
<name>D2R2U4_PIRSD</name>
<dbReference type="HAMAP" id="MF_00048">
    <property type="entry name" value="UPF0102"/>
    <property type="match status" value="1"/>
</dbReference>
<dbReference type="HOGENOM" id="CLU_115353_2_1_0"/>
<organism evidence="3 4">
    <name type="scientific">Pirellula staleyi (strain ATCC 27377 / DSM 6068 / ICPB 4128)</name>
    <name type="common">Pirella staleyi</name>
    <dbReference type="NCBI Taxonomy" id="530564"/>
    <lineage>
        <taxon>Bacteria</taxon>
        <taxon>Pseudomonadati</taxon>
        <taxon>Planctomycetota</taxon>
        <taxon>Planctomycetia</taxon>
        <taxon>Pirellulales</taxon>
        <taxon>Pirellulaceae</taxon>
        <taxon>Pirellula</taxon>
    </lineage>
</organism>
<dbReference type="STRING" id="530564.Psta_2264"/>
<dbReference type="NCBIfam" id="NF009154">
    <property type="entry name" value="PRK12497.3-3"/>
    <property type="match status" value="1"/>
</dbReference>
<keyword evidence="4" id="KW-1185">Reference proteome</keyword>
<gene>
    <name evidence="3" type="ordered locus">Psta_2264</name>
</gene>
<dbReference type="NCBIfam" id="TIGR00252">
    <property type="entry name" value="YraN family protein"/>
    <property type="match status" value="1"/>
</dbReference>
<dbReference type="InterPro" id="IPR003509">
    <property type="entry name" value="UPF0102_YraN-like"/>
</dbReference>
<dbReference type="NCBIfam" id="NF009150">
    <property type="entry name" value="PRK12497.1-3"/>
    <property type="match status" value="1"/>
</dbReference>
<dbReference type="Proteomes" id="UP000001887">
    <property type="component" value="Chromosome"/>
</dbReference>
<dbReference type="GO" id="GO:0003676">
    <property type="term" value="F:nucleic acid binding"/>
    <property type="evidence" value="ECO:0007669"/>
    <property type="project" value="InterPro"/>
</dbReference>